<dbReference type="InterPro" id="IPR029052">
    <property type="entry name" value="Metallo-depent_PP-like"/>
</dbReference>
<dbReference type="InterPro" id="IPR004843">
    <property type="entry name" value="Calcineurin-like_PHP"/>
</dbReference>
<dbReference type="Pfam" id="PF00149">
    <property type="entry name" value="Metallophos"/>
    <property type="match status" value="1"/>
</dbReference>
<dbReference type="InterPro" id="IPR027629">
    <property type="entry name" value="DevT-like"/>
</dbReference>
<comment type="caution">
    <text evidence="3">The sequence shown here is derived from an EMBL/GenBank/DDBJ whole genome shotgun (WGS) entry which is preliminary data.</text>
</comment>
<evidence type="ECO:0000313" key="4">
    <source>
        <dbReference type="Proteomes" id="UP000734854"/>
    </source>
</evidence>
<accession>A0A8J5FMX4</accession>
<dbReference type="Proteomes" id="UP000734854">
    <property type="component" value="Unassembled WGS sequence"/>
</dbReference>
<evidence type="ECO:0000259" key="2">
    <source>
        <dbReference type="Pfam" id="PF00149"/>
    </source>
</evidence>
<reference evidence="3 4" key="1">
    <citation type="submission" date="2020-08" db="EMBL/GenBank/DDBJ databases">
        <title>Plant Genome Project.</title>
        <authorList>
            <person name="Zhang R.-G."/>
        </authorList>
    </citation>
    <scope>NUCLEOTIDE SEQUENCE [LARGE SCALE GENOMIC DNA]</scope>
    <source>
        <tissue evidence="3">Rhizome</tissue>
    </source>
</reference>
<dbReference type="PANTHER" id="PTHR35769">
    <property type="entry name" value="CALCINEURIN-LIKE METALLO-PHOSPHOESTERASE SUPERFAMILY PROTEIN"/>
    <property type="match status" value="1"/>
</dbReference>
<proteinExistence type="predicted"/>
<dbReference type="GO" id="GO:0016787">
    <property type="term" value="F:hydrolase activity"/>
    <property type="evidence" value="ECO:0007669"/>
    <property type="project" value="InterPro"/>
</dbReference>
<gene>
    <name evidence="3" type="ORF">ZIOFF_056957</name>
</gene>
<feature type="region of interest" description="Disordered" evidence="1">
    <location>
        <begin position="277"/>
        <end position="297"/>
    </location>
</feature>
<evidence type="ECO:0000256" key="1">
    <source>
        <dbReference type="SAM" id="MobiDB-lite"/>
    </source>
</evidence>
<evidence type="ECO:0000313" key="3">
    <source>
        <dbReference type="EMBL" id="KAG6488198.1"/>
    </source>
</evidence>
<sequence>MKTNRFGLVQFLWFEMNYKSTTVFSFPSLFICRRRRAGENRRKEKDEGAGDFGNENVELVRSISNLKLPKAVILGNHDSWTTQTFSEKKTNRVRLQLECLGEEHVGYSRLDFPTLKLCVLGGRPFSIGGDKLFRPRLLSSRYGVNNMEESAKKICKAARGIPEGHCVIILAHNGPTGLDSDATFRLLFIGLGSNADDICGIDWIYGGGDHGDPDLARAISDLQRDEQIPIPLVVFGHMHNTLRYGGLRKMIVVASDNTIYLNGAIVPRVKDSLLADPGSSTEGLTDPRGSAEGHNQLQTSGVSTLRAFTVVEMLDGEVEKIAETWVLVSDSNVEIGQETFLFQKQ</sequence>
<dbReference type="EMBL" id="JACMSC010000015">
    <property type="protein sequence ID" value="KAG6488198.1"/>
    <property type="molecule type" value="Genomic_DNA"/>
</dbReference>
<keyword evidence="4" id="KW-1185">Reference proteome</keyword>
<dbReference type="PANTHER" id="PTHR35769:SF2">
    <property type="entry name" value="CALCINEURIN-LIKE METALLO-PHOSPHOESTERASE SUPERFAMILY PROTEIN"/>
    <property type="match status" value="1"/>
</dbReference>
<dbReference type="SUPFAM" id="SSF56300">
    <property type="entry name" value="Metallo-dependent phosphatases"/>
    <property type="match status" value="1"/>
</dbReference>
<protein>
    <recommendedName>
        <fullName evidence="2">Calcineurin-like phosphoesterase domain-containing protein</fullName>
    </recommendedName>
</protein>
<name>A0A8J5FMX4_ZINOF</name>
<organism evidence="3 4">
    <name type="scientific">Zingiber officinale</name>
    <name type="common">Ginger</name>
    <name type="synonym">Amomum zingiber</name>
    <dbReference type="NCBI Taxonomy" id="94328"/>
    <lineage>
        <taxon>Eukaryota</taxon>
        <taxon>Viridiplantae</taxon>
        <taxon>Streptophyta</taxon>
        <taxon>Embryophyta</taxon>
        <taxon>Tracheophyta</taxon>
        <taxon>Spermatophyta</taxon>
        <taxon>Magnoliopsida</taxon>
        <taxon>Liliopsida</taxon>
        <taxon>Zingiberales</taxon>
        <taxon>Zingiberaceae</taxon>
        <taxon>Zingiber</taxon>
    </lineage>
</organism>
<dbReference type="AlphaFoldDB" id="A0A8J5FMX4"/>
<feature type="domain" description="Calcineurin-like phosphoesterase" evidence="2">
    <location>
        <begin position="53"/>
        <end position="240"/>
    </location>
</feature>